<feature type="domain" description="BCS1 N-terminal" evidence="14">
    <location>
        <begin position="90"/>
        <end position="274"/>
    </location>
</feature>
<dbReference type="SMART" id="SM01024">
    <property type="entry name" value="BCS1_N"/>
    <property type="match status" value="1"/>
</dbReference>
<keyword evidence="4" id="KW-0547">Nucleotide-binding</keyword>
<dbReference type="Pfam" id="PF25426">
    <property type="entry name" value="AAA_lid_BCS1"/>
    <property type="match status" value="1"/>
</dbReference>
<proteinExistence type="inferred from homology"/>
<evidence type="ECO:0000313" key="15">
    <source>
        <dbReference type="EMBL" id="KNC46632.1"/>
    </source>
</evidence>
<keyword evidence="10 12" id="KW-0472">Membrane</keyword>
<evidence type="ECO:0000256" key="11">
    <source>
        <dbReference type="ARBA" id="ARBA00048778"/>
    </source>
</evidence>
<dbReference type="EMBL" id="GL349443">
    <property type="protein sequence ID" value="KNC46632.1"/>
    <property type="molecule type" value="Genomic_DNA"/>
</dbReference>
<evidence type="ECO:0000256" key="3">
    <source>
        <dbReference type="ARBA" id="ARBA00022692"/>
    </source>
</evidence>
<dbReference type="RefSeq" id="XP_013760405.1">
    <property type="nucleotide sequence ID" value="XM_013904951.1"/>
</dbReference>
<evidence type="ECO:0000256" key="10">
    <source>
        <dbReference type="ARBA" id="ARBA00023136"/>
    </source>
</evidence>
<dbReference type="InterPro" id="IPR050747">
    <property type="entry name" value="Mitochondrial_chaperone_BCS1"/>
</dbReference>
<dbReference type="InterPro" id="IPR003959">
    <property type="entry name" value="ATPase_AAA_core"/>
</dbReference>
<keyword evidence="16" id="KW-1185">Reference proteome</keyword>
<dbReference type="InterPro" id="IPR003960">
    <property type="entry name" value="ATPase_AAA_CS"/>
</dbReference>
<name>A0A0L0D2U0_THETB</name>
<dbReference type="InterPro" id="IPR057495">
    <property type="entry name" value="AAA_lid_BCS1"/>
</dbReference>
<keyword evidence="9" id="KW-0496">Mitochondrion</keyword>
<dbReference type="GO" id="GO:0005743">
    <property type="term" value="C:mitochondrial inner membrane"/>
    <property type="evidence" value="ECO:0007669"/>
    <property type="project" value="UniProtKB-SubCell"/>
</dbReference>
<sequence length="772" mass="83018">MEGRVQSFVFASERHLPRRADTCSIRKCVRQPATTWKVRHGSTPGATAMTKAGNWETRTLRGFLVAPRAARLRIMDGTFGSVLMGTLAVMVLTSAGGALYLALKLIADQATRYLCTSVTVTNRDEMHDTLLRFLSARKDLFVSADKFVAEIHKESTAKWWQDDGTMAKADAGQLVLRPGTGHHVLRWRGATIWLHCHSLGSPMTQGFHRKPFFPAAITLTALTRSRAPLQTLLEAARAAAESGKDGKTKVYVLDAWCEGWDVAAVKAPRSFDSVVLDGSLAANVLADARTFFSSQAWYVARGIPWRRGFLLHGPPGTGKTSFVQALAGELGKPLCFLSLSSQHLSDEILTSVLAVAPHNAILLLEDVDAVFVERRASDSSARRGVSFSGLLNALDGVASQEGRLLIMTTNHKDKLDAALIRPGRADRHIELGYASQAQATALFRIFFPTAPELAPEFAAAVPPCALSMARLQGLCMEHRNDAVAAVTAARSLGGHESELESKACLLNDTPIDEWLLRLGLHRYLPAFARAGLDYVSQLPAELGPTCDAVGVKHPAHVARMAGMLAGARDVVRGYRAASRADIRALILRRFRCSVDPPQLEALVNDVAVAITPGSTPISVFELEAAVAAASEPEDIAAIAGSWRKLPLRTPEPIAAFCARMGVPCDDLLVDDLSLSDLPHGVTPDMLADRMVDGLAIDWAELGLTEVGVQWRAEAAVRAIAAASLAARLAARGVTDTDALALLADDDVRRMFGLVSAVVCARAVAELARAKLL</sequence>
<comment type="catalytic activity">
    <reaction evidence="11">
        <text>ATP + H2O = ADP + phosphate + H(+)</text>
        <dbReference type="Rhea" id="RHEA:13065"/>
        <dbReference type="ChEBI" id="CHEBI:15377"/>
        <dbReference type="ChEBI" id="CHEBI:15378"/>
        <dbReference type="ChEBI" id="CHEBI:30616"/>
        <dbReference type="ChEBI" id="CHEBI:43474"/>
        <dbReference type="ChEBI" id="CHEBI:456216"/>
    </reaction>
    <physiologicalReaction direction="left-to-right" evidence="11">
        <dbReference type="Rhea" id="RHEA:13066"/>
    </physiologicalReaction>
</comment>
<evidence type="ECO:0000256" key="6">
    <source>
        <dbReference type="ARBA" id="ARBA00022801"/>
    </source>
</evidence>
<dbReference type="PANTHER" id="PTHR23070">
    <property type="entry name" value="BCS1 AAA-TYPE ATPASE"/>
    <property type="match status" value="1"/>
</dbReference>
<keyword evidence="3 12" id="KW-0812">Transmembrane</keyword>
<evidence type="ECO:0000259" key="13">
    <source>
        <dbReference type="SMART" id="SM00382"/>
    </source>
</evidence>
<dbReference type="InterPro" id="IPR013761">
    <property type="entry name" value="SAM/pointed_sf"/>
</dbReference>
<organism evidence="15 16">
    <name type="scientific">Thecamonas trahens ATCC 50062</name>
    <dbReference type="NCBI Taxonomy" id="461836"/>
    <lineage>
        <taxon>Eukaryota</taxon>
        <taxon>Apusozoa</taxon>
        <taxon>Apusomonadida</taxon>
        <taxon>Apusomonadidae</taxon>
        <taxon>Thecamonas</taxon>
    </lineage>
</organism>
<comment type="subcellular location">
    <subcellularLocation>
        <location evidence="1">Mitochondrion inner membrane</location>
        <topology evidence="1">Single-pass membrane protein</topology>
    </subcellularLocation>
</comment>
<feature type="transmembrane region" description="Helical" evidence="12">
    <location>
        <begin position="78"/>
        <end position="103"/>
    </location>
</feature>
<evidence type="ECO:0000256" key="5">
    <source>
        <dbReference type="ARBA" id="ARBA00022792"/>
    </source>
</evidence>
<dbReference type="AlphaFoldDB" id="A0A0L0D2U0"/>
<evidence type="ECO:0000256" key="9">
    <source>
        <dbReference type="ARBA" id="ARBA00023128"/>
    </source>
</evidence>
<keyword evidence="6" id="KW-0378">Hydrolase</keyword>
<dbReference type="SMART" id="SM00382">
    <property type="entry name" value="AAA"/>
    <property type="match status" value="1"/>
</dbReference>
<dbReference type="OrthoDB" id="10251412at2759"/>
<dbReference type="Gene3D" id="3.40.50.300">
    <property type="entry name" value="P-loop containing nucleotide triphosphate hydrolases"/>
    <property type="match status" value="1"/>
</dbReference>
<evidence type="ECO:0000256" key="4">
    <source>
        <dbReference type="ARBA" id="ARBA00022741"/>
    </source>
</evidence>
<dbReference type="Gene3D" id="1.10.150.50">
    <property type="entry name" value="Transcription Factor, Ets-1"/>
    <property type="match status" value="1"/>
</dbReference>
<reference evidence="15 16" key="1">
    <citation type="submission" date="2010-05" db="EMBL/GenBank/DDBJ databases">
        <title>The Genome Sequence of Thecamonas trahens ATCC 50062.</title>
        <authorList>
            <consortium name="The Broad Institute Genome Sequencing Platform"/>
            <person name="Russ C."/>
            <person name="Cuomo C."/>
            <person name="Shea T."/>
            <person name="Young S.K."/>
            <person name="Zeng Q."/>
            <person name="Koehrsen M."/>
            <person name="Haas B."/>
            <person name="Borodovsky M."/>
            <person name="Guigo R."/>
            <person name="Alvarado L."/>
            <person name="Berlin A."/>
            <person name="Bochicchio J."/>
            <person name="Borenstein D."/>
            <person name="Chapman S."/>
            <person name="Chen Z."/>
            <person name="Freedman E."/>
            <person name="Gellesch M."/>
            <person name="Goldberg J."/>
            <person name="Griggs A."/>
            <person name="Gujja S."/>
            <person name="Heilman E."/>
            <person name="Heiman D."/>
            <person name="Hepburn T."/>
            <person name="Howarth C."/>
            <person name="Jen D."/>
            <person name="Larson L."/>
            <person name="Mehta T."/>
            <person name="Park D."/>
            <person name="Pearson M."/>
            <person name="Roberts A."/>
            <person name="Saif S."/>
            <person name="Shenoy N."/>
            <person name="Sisk P."/>
            <person name="Stolte C."/>
            <person name="Sykes S."/>
            <person name="Thomson T."/>
            <person name="Walk T."/>
            <person name="White J."/>
            <person name="Yandava C."/>
            <person name="Burger G."/>
            <person name="Gray M.W."/>
            <person name="Holland P.W.H."/>
            <person name="King N."/>
            <person name="Lang F.B.F."/>
            <person name="Roger A.J."/>
            <person name="Ruiz-Trillo I."/>
            <person name="Lander E."/>
            <person name="Nusbaum C."/>
        </authorList>
    </citation>
    <scope>NUCLEOTIDE SEQUENCE [LARGE SCALE GENOMIC DNA]</scope>
    <source>
        <strain evidence="15 16">ATCC 50062</strain>
    </source>
</reference>
<dbReference type="Proteomes" id="UP000054408">
    <property type="component" value="Unassembled WGS sequence"/>
</dbReference>
<dbReference type="CDD" id="cd19510">
    <property type="entry name" value="RecA-like_BCS1"/>
    <property type="match status" value="1"/>
</dbReference>
<evidence type="ECO:0000259" key="14">
    <source>
        <dbReference type="SMART" id="SM01024"/>
    </source>
</evidence>
<dbReference type="Pfam" id="PF08740">
    <property type="entry name" value="BCS1_N"/>
    <property type="match status" value="1"/>
</dbReference>
<dbReference type="InterPro" id="IPR014851">
    <property type="entry name" value="BCS1_N"/>
</dbReference>
<dbReference type="GO" id="GO:0016887">
    <property type="term" value="F:ATP hydrolysis activity"/>
    <property type="evidence" value="ECO:0007669"/>
    <property type="project" value="InterPro"/>
</dbReference>
<keyword evidence="7" id="KW-0067">ATP-binding</keyword>
<evidence type="ECO:0000256" key="12">
    <source>
        <dbReference type="SAM" id="Phobius"/>
    </source>
</evidence>
<dbReference type="InterPro" id="IPR003593">
    <property type="entry name" value="AAA+_ATPase"/>
</dbReference>
<dbReference type="eggNOG" id="KOG0743">
    <property type="taxonomic scope" value="Eukaryota"/>
</dbReference>
<keyword evidence="8 12" id="KW-1133">Transmembrane helix</keyword>
<evidence type="ECO:0000256" key="8">
    <source>
        <dbReference type="ARBA" id="ARBA00022989"/>
    </source>
</evidence>
<dbReference type="GeneID" id="25562704"/>
<dbReference type="InterPro" id="IPR027417">
    <property type="entry name" value="P-loop_NTPase"/>
</dbReference>
<protein>
    <submittedName>
        <fullName evidence="15">Chaperone BCS1</fullName>
    </submittedName>
</protein>
<dbReference type="SUPFAM" id="SSF52540">
    <property type="entry name" value="P-loop containing nucleoside triphosphate hydrolases"/>
    <property type="match status" value="1"/>
</dbReference>
<comment type="similarity">
    <text evidence="2">Belongs to the AAA ATPase family. BCS1 subfamily.</text>
</comment>
<feature type="domain" description="AAA+ ATPase" evidence="13">
    <location>
        <begin position="305"/>
        <end position="435"/>
    </location>
</feature>
<evidence type="ECO:0000256" key="2">
    <source>
        <dbReference type="ARBA" id="ARBA00007448"/>
    </source>
</evidence>
<dbReference type="PROSITE" id="PS00674">
    <property type="entry name" value="AAA"/>
    <property type="match status" value="1"/>
</dbReference>
<evidence type="ECO:0000256" key="7">
    <source>
        <dbReference type="ARBA" id="ARBA00022840"/>
    </source>
</evidence>
<dbReference type="Pfam" id="PF00004">
    <property type="entry name" value="AAA"/>
    <property type="match status" value="1"/>
</dbReference>
<evidence type="ECO:0000256" key="1">
    <source>
        <dbReference type="ARBA" id="ARBA00004434"/>
    </source>
</evidence>
<gene>
    <name evidence="15" type="ORF">AMSG_03069</name>
</gene>
<evidence type="ECO:0000313" key="16">
    <source>
        <dbReference type="Proteomes" id="UP000054408"/>
    </source>
</evidence>
<keyword evidence="5" id="KW-0999">Mitochondrion inner membrane</keyword>
<dbReference type="STRING" id="461836.A0A0L0D2U0"/>
<dbReference type="GO" id="GO:0005524">
    <property type="term" value="F:ATP binding"/>
    <property type="evidence" value="ECO:0007669"/>
    <property type="project" value="UniProtKB-KW"/>
</dbReference>
<accession>A0A0L0D2U0</accession>